<organism evidence="3">
    <name type="scientific">Gongylonema pulchrum</name>
    <dbReference type="NCBI Taxonomy" id="637853"/>
    <lineage>
        <taxon>Eukaryota</taxon>
        <taxon>Metazoa</taxon>
        <taxon>Ecdysozoa</taxon>
        <taxon>Nematoda</taxon>
        <taxon>Chromadorea</taxon>
        <taxon>Rhabditida</taxon>
        <taxon>Spirurina</taxon>
        <taxon>Spiruromorpha</taxon>
        <taxon>Spiruroidea</taxon>
        <taxon>Gongylonematidae</taxon>
        <taxon>Gongylonema</taxon>
    </lineage>
</organism>
<evidence type="ECO:0000313" key="3">
    <source>
        <dbReference type="WBParaSite" id="GPUH_0002617601-mRNA-1"/>
    </source>
</evidence>
<evidence type="ECO:0000313" key="2">
    <source>
        <dbReference type="Proteomes" id="UP000271098"/>
    </source>
</evidence>
<dbReference type="EMBL" id="UYRT01108886">
    <property type="protein sequence ID" value="VDN45159.1"/>
    <property type="molecule type" value="Genomic_DNA"/>
</dbReference>
<dbReference type="WBParaSite" id="GPUH_0002617601-mRNA-1">
    <property type="protein sequence ID" value="GPUH_0002617601-mRNA-1"/>
    <property type="gene ID" value="GPUH_0002617601"/>
</dbReference>
<dbReference type="Proteomes" id="UP000271098">
    <property type="component" value="Unassembled WGS sequence"/>
</dbReference>
<keyword evidence="2" id="KW-1185">Reference proteome</keyword>
<sequence>MCGEGSSAQVEICEVEVDSSFLDSADGLRSLEPLDMQLRSSNPEPAVVLNVDNEQLLSKLVLDCWEKYAA</sequence>
<gene>
    <name evidence="1" type="ORF">GPUH_LOCUS26146</name>
</gene>
<proteinExistence type="predicted"/>
<reference evidence="1 2" key="2">
    <citation type="submission" date="2018-11" db="EMBL/GenBank/DDBJ databases">
        <authorList>
            <consortium name="Pathogen Informatics"/>
        </authorList>
    </citation>
    <scope>NUCLEOTIDE SEQUENCE [LARGE SCALE GENOMIC DNA]</scope>
</reference>
<name>A0A183EYV5_9BILA</name>
<protein>
    <submittedName>
        <fullName evidence="3">Skp1_POZ domain-containing protein</fullName>
    </submittedName>
</protein>
<evidence type="ECO:0000313" key="1">
    <source>
        <dbReference type="EMBL" id="VDN45159.1"/>
    </source>
</evidence>
<dbReference type="AlphaFoldDB" id="A0A183EYV5"/>
<reference evidence="3" key="1">
    <citation type="submission" date="2016-06" db="UniProtKB">
        <authorList>
            <consortium name="WormBaseParasite"/>
        </authorList>
    </citation>
    <scope>IDENTIFICATION</scope>
</reference>
<accession>A0A183EYV5</accession>